<accession>A0A3M7SC32</accession>
<organism evidence="2 3">
    <name type="scientific">Brachionus plicatilis</name>
    <name type="common">Marine rotifer</name>
    <name type="synonym">Brachionus muelleri</name>
    <dbReference type="NCBI Taxonomy" id="10195"/>
    <lineage>
        <taxon>Eukaryota</taxon>
        <taxon>Metazoa</taxon>
        <taxon>Spiralia</taxon>
        <taxon>Gnathifera</taxon>
        <taxon>Rotifera</taxon>
        <taxon>Eurotatoria</taxon>
        <taxon>Monogononta</taxon>
        <taxon>Pseudotrocha</taxon>
        <taxon>Ploima</taxon>
        <taxon>Brachionidae</taxon>
        <taxon>Brachionus</taxon>
    </lineage>
</organism>
<protein>
    <submittedName>
        <fullName evidence="2">Transcription initiation factor TFIID subunit 2</fullName>
    </submittedName>
</protein>
<keyword evidence="2" id="KW-0648">Protein biosynthesis</keyword>
<dbReference type="Proteomes" id="UP000276133">
    <property type="component" value="Unassembled WGS sequence"/>
</dbReference>
<dbReference type="EMBL" id="REGN01001705">
    <property type="protein sequence ID" value="RNA33070.1"/>
    <property type="molecule type" value="Genomic_DNA"/>
</dbReference>
<sequence>MQIKNDPALFDFLADFIENDPSYLIRQHIIQSMCKYPPFKLNSDESCLNTESVVIRLWNLMGDKFCFNNSLKSGIVELYHLLFGMNKPKCLKHTSKQTIISNFEVKLED</sequence>
<proteinExistence type="predicted"/>
<evidence type="ECO:0000313" key="3">
    <source>
        <dbReference type="Proteomes" id="UP000276133"/>
    </source>
</evidence>
<dbReference type="InterPro" id="IPR057991">
    <property type="entry name" value="TPR_TAF2_C"/>
</dbReference>
<reference evidence="2 3" key="1">
    <citation type="journal article" date="2018" name="Sci. Rep.">
        <title>Genomic signatures of local adaptation to the degree of environmental predictability in rotifers.</title>
        <authorList>
            <person name="Franch-Gras L."/>
            <person name="Hahn C."/>
            <person name="Garcia-Roger E.M."/>
            <person name="Carmona M.J."/>
            <person name="Serra M."/>
            <person name="Gomez A."/>
        </authorList>
    </citation>
    <scope>NUCLEOTIDE SEQUENCE [LARGE SCALE GENOMIC DNA]</scope>
    <source>
        <strain evidence="2">HYR1</strain>
    </source>
</reference>
<dbReference type="AlphaFoldDB" id="A0A3M7SC32"/>
<comment type="caution">
    <text evidence="2">The sequence shown here is derived from an EMBL/GenBank/DDBJ whole genome shotgun (WGS) entry which is preliminary data.</text>
</comment>
<keyword evidence="3" id="KW-1185">Reference proteome</keyword>
<gene>
    <name evidence="2" type="ORF">BpHYR1_024700</name>
</gene>
<dbReference type="Pfam" id="PF25577">
    <property type="entry name" value="TPR_TAF2_C"/>
    <property type="match status" value="1"/>
</dbReference>
<keyword evidence="2" id="KW-0396">Initiation factor</keyword>
<evidence type="ECO:0000259" key="1">
    <source>
        <dbReference type="Pfam" id="PF25577"/>
    </source>
</evidence>
<feature type="domain" description="Transcription initiation factor TFIID subunit 2 TPR repeats" evidence="1">
    <location>
        <begin position="3"/>
        <end position="104"/>
    </location>
</feature>
<name>A0A3M7SC32_BRAPC</name>
<evidence type="ECO:0000313" key="2">
    <source>
        <dbReference type="EMBL" id="RNA33070.1"/>
    </source>
</evidence>
<dbReference type="STRING" id="10195.A0A3M7SC32"/>
<dbReference type="GO" id="GO:0003743">
    <property type="term" value="F:translation initiation factor activity"/>
    <property type="evidence" value="ECO:0007669"/>
    <property type="project" value="UniProtKB-KW"/>
</dbReference>